<dbReference type="EMBL" id="AZFX01000031">
    <property type="protein sequence ID" value="KRM11152.1"/>
    <property type="molecule type" value="Genomic_DNA"/>
</dbReference>
<evidence type="ECO:0000313" key="9">
    <source>
        <dbReference type="Proteomes" id="UP000051315"/>
    </source>
</evidence>
<dbReference type="PIRSF" id="PIRSF006483">
    <property type="entry name" value="Membrane_protein_YitT"/>
    <property type="match status" value="1"/>
</dbReference>
<name>A0A0R1VZV6_9LACO</name>
<dbReference type="RefSeq" id="WP_057823811.1">
    <property type="nucleotide sequence ID" value="NZ_AZFX01000031.1"/>
</dbReference>
<dbReference type="InterPro" id="IPR003740">
    <property type="entry name" value="YitT"/>
</dbReference>
<evidence type="ECO:0000259" key="7">
    <source>
        <dbReference type="Pfam" id="PF10035"/>
    </source>
</evidence>
<dbReference type="AlphaFoldDB" id="A0A0R1VZV6"/>
<dbReference type="OrthoDB" id="1758221at2"/>
<dbReference type="Proteomes" id="UP000051315">
    <property type="component" value="Unassembled WGS sequence"/>
</dbReference>
<evidence type="ECO:0000256" key="2">
    <source>
        <dbReference type="ARBA" id="ARBA00022475"/>
    </source>
</evidence>
<dbReference type="InterPro" id="IPR015867">
    <property type="entry name" value="N-reg_PII/ATP_PRibTrfase_C"/>
</dbReference>
<keyword evidence="3 6" id="KW-0812">Transmembrane</keyword>
<evidence type="ECO:0000256" key="3">
    <source>
        <dbReference type="ARBA" id="ARBA00022692"/>
    </source>
</evidence>
<dbReference type="PANTHER" id="PTHR33545:SF9">
    <property type="entry name" value="UPF0750 MEMBRANE PROTEIN YITE"/>
    <property type="match status" value="1"/>
</dbReference>
<dbReference type="Pfam" id="PF10035">
    <property type="entry name" value="DUF2179"/>
    <property type="match status" value="1"/>
</dbReference>
<feature type="transmembrane region" description="Helical" evidence="6">
    <location>
        <begin position="107"/>
        <end position="128"/>
    </location>
</feature>
<feature type="transmembrane region" description="Helical" evidence="6">
    <location>
        <begin position="12"/>
        <end position="33"/>
    </location>
</feature>
<accession>A0A0R1VZV6</accession>
<evidence type="ECO:0000256" key="1">
    <source>
        <dbReference type="ARBA" id="ARBA00004651"/>
    </source>
</evidence>
<dbReference type="CDD" id="cd16380">
    <property type="entry name" value="YitT_C"/>
    <property type="match status" value="1"/>
</dbReference>
<feature type="transmembrane region" description="Helical" evidence="6">
    <location>
        <begin position="53"/>
        <end position="77"/>
    </location>
</feature>
<feature type="domain" description="DUF2179" evidence="7">
    <location>
        <begin position="224"/>
        <end position="275"/>
    </location>
</feature>
<organism evidence="8 9">
    <name type="scientific">Lapidilactobacillus concavus DSM 17758</name>
    <dbReference type="NCBI Taxonomy" id="1423735"/>
    <lineage>
        <taxon>Bacteria</taxon>
        <taxon>Bacillati</taxon>
        <taxon>Bacillota</taxon>
        <taxon>Bacilli</taxon>
        <taxon>Lactobacillales</taxon>
        <taxon>Lactobacillaceae</taxon>
        <taxon>Lapidilactobacillus</taxon>
    </lineage>
</organism>
<evidence type="ECO:0000256" key="5">
    <source>
        <dbReference type="ARBA" id="ARBA00023136"/>
    </source>
</evidence>
<keyword evidence="9" id="KW-1185">Reference proteome</keyword>
<feature type="transmembrane region" description="Helical" evidence="6">
    <location>
        <begin position="84"/>
        <end position="101"/>
    </location>
</feature>
<dbReference type="InterPro" id="IPR051461">
    <property type="entry name" value="UPF0750_membrane"/>
</dbReference>
<evidence type="ECO:0000256" key="6">
    <source>
        <dbReference type="SAM" id="Phobius"/>
    </source>
</evidence>
<keyword evidence="2" id="KW-1003">Cell membrane</keyword>
<dbReference type="PATRIC" id="fig|1423735.3.peg.1121"/>
<feature type="transmembrane region" description="Helical" evidence="6">
    <location>
        <begin position="174"/>
        <end position="191"/>
    </location>
</feature>
<comment type="subcellular location">
    <subcellularLocation>
        <location evidence="1">Cell membrane</location>
        <topology evidence="1">Multi-pass membrane protein</topology>
    </subcellularLocation>
</comment>
<reference evidence="8 9" key="1">
    <citation type="journal article" date="2015" name="Genome Announc.">
        <title>Expanding the biotechnology potential of lactobacilli through comparative genomics of 213 strains and associated genera.</title>
        <authorList>
            <person name="Sun Z."/>
            <person name="Harris H.M."/>
            <person name="McCann A."/>
            <person name="Guo C."/>
            <person name="Argimon S."/>
            <person name="Zhang W."/>
            <person name="Yang X."/>
            <person name="Jeffery I.B."/>
            <person name="Cooney J.C."/>
            <person name="Kagawa T.F."/>
            <person name="Liu W."/>
            <person name="Song Y."/>
            <person name="Salvetti E."/>
            <person name="Wrobel A."/>
            <person name="Rasinkangas P."/>
            <person name="Parkhill J."/>
            <person name="Rea M.C."/>
            <person name="O'Sullivan O."/>
            <person name="Ritari J."/>
            <person name="Douillard F.P."/>
            <person name="Paul Ross R."/>
            <person name="Yang R."/>
            <person name="Briner A.E."/>
            <person name="Felis G.E."/>
            <person name="de Vos W.M."/>
            <person name="Barrangou R."/>
            <person name="Klaenhammer T.R."/>
            <person name="Caufield P.W."/>
            <person name="Cui Y."/>
            <person name="Zhang H."/>
            <person name="O'Toole P.W."/>
        </authorList>
    </citation>
    <scope>NUCLEOTIDE SEQUENCE [LARGE SCALE GENOMIC DNA]</scope>
    <source>
        <strain evidence="8 9">DSM 17758</strain>
    </source>
</reference>
<dbReference type="GO" id="GO:0005886">
    <property type="term" value="C:plasma membrane"/>
    <property type="evidence" value="ECO:0007669"/>
    <property type="project" value="UniProtKB-SubCell"/>
</dbReference>
<dbReference type="InterPro" id="IPR019264">
    <property type="entry name" value="DUF2179"/>
</dbReference>
<keyword evidence="4 6" id="KW-1133">Transmembrane helix</keyword>
<dbReference type="STRING" id="1423735.FC15_GL001078"/>
<protein>
    <recommendedName>
        <fullName evidence="7">DUF2179 domain-containing protein</fullName>
    </recommendedName>
</protein>
<proteinExistence type="predicted"/>
<gene>
    <name evidence="8" type="ORF">FC15_GL001078</name>
</gene>
<keyword evidence="5 6" id="KW-0472">Membrane</keyword>
<dbReference type="PANTHER" id="PTHR33545">
    <property type="entry name" value="UPF0750 MEMBRANE PROTEIN YITT-RELATED"/>
    <property type="match status" value="1"/>
</dbReference>
<evidence type="ECO:0000313" key="8">
    <source>
        <dbReference type="EMBL" id="KRM11152.1"/>
    </source>
</evidence>
<evidence type="ECO:0000256" key="4">
    <source>
        <dbReference type="ARBA" id="ARBA00022989"/>
    </source>
</evidence>
<comment type="caution">
    <text evidence="8">The sequence shown here is derived from an EMBL/GenBank/DDBJ whole genome shotgun (WGS) entry which is preliminary data.</text>
</comment>
<dbReference type="Pfam" id="PF02588">
    <property type="entry name" value="YitT_membrane"/>
    <property type="match status" value="1"/>
</dbReference>
<sequence>MARITKTNSTFVKLLLMLLGLEIIAVSINLFYAPHGIAAGGATGIGILIESALGFNLSLVVLLINIVMLILAGIFLGRATTLRIALGSVLLPICLAITPQIKIVQDPLLTVVAGGAIFAVGLSILYQIDASSGGTTVPPLIIKKYFRLKTSTSLLMIDGLICTTNIFVNGFETMLLAITSQIITTIVMNFIETGLDRKKIIYLMSEYHLEKIKEKLGSLGKAQTIFNVTGGYTGHDREMLMVVVENPDLNHLLTTIRRIDSEAFILVTNTTEAHGGIWTDGRTYATELAQSLPPARP</sequence>
<dbReference type="Gene3D" id="3.30.70.120">
    <property type="match status" value="1"/>
</dbReference>